<organism evidence="1 2">
    <name type="scientific">Methylobacterium iners</name>
    <dbReference type="NCBI Taxonomy" id="418707"/>
    <lineage>
        <taxon>Bacteria</taxon>
        <taxon>Pseudomonadati</taxon>
        <taxon>Pseudomonadota</taxon>
        <taxon>Alphaproteobacteria</taxon>
        <taxon>Hyphomicrobiales</taxon>
        <taxon>Methylobacteriaceae</taxon>
        <taxon>Methylobacterium</taxon>
    </lineage>
</organism>
<accession>A0ABQ4RVX8</accession>
<gene>
    <name evidence="1" type="ORF">OCOJLMKI_2193</name>
</gene>
<comment type="caution">
    <text evidence="1">The sequence shown here is derived from an EMBL/GenBank/DDBJ whole genome shotgun (WGS) entry which is preliminary data.</text>
</comment>
<proteinExistence type="predicted"/>
<dbReference type="Pfam" id="PF07704">
    <property type="entry name" value="PSK_trans_fac"/>
    <property type="match status" value="1"/>
</dbReference>
<dbReference type="EMBL" id="BPQP01000032">
    <property type="protein sequence ID" value="GJD94985.1"/>
    <property type="molecule type" value="Genomic_DNA"/>
</dbReference>
<protein>
    <recommendedName>
        <fullName evidence="3">Transcription factor</fullName>
    </recommendedName>
</protein>
<dbReference type="RefSeq" id="WP_238244142.1">
    <property type="nucleotide sequence ID" value="NZ_BPQP01000032.1"/>
</dbReference>
<dbReference type="Proteomes" id="UP001055125">
    <property type="component" value="Unassembled WGS sequence"/>
</dbReference>
<keyword evidence="2" id="KW-1185">Reference proteome</keyword>
<sequence length="79" mass="9083">MPLNIRSEEVNRLAEELASRARVSKTEAVRLALTNELKRREESLADFLARIKPIQDRIASYPDTGLKADKAFYDSLYEE</sequence>
<evidence type="ECO:0000313" key="2">
    <source>
        <dbReference type="Proteomes" id="UP001055125"/>
    </source>
</evidence>
<reference evidence="1" key="2">
    <citation type="submission" date="2021-08" db="EMBL/GenBank/DDBJ databases">
        <authorList>
            <person name="Tani A."/>
            <person name="Ola A."/>
            <person name="Ogura Y."/>
            <person name="Katsura K."/>
            <person name="Hayashi T."/>
        </authorList>
    </citation>
    <scope>NUCLEOTIDE SEQUENCE</scope>
    <source>
        <strain evidence="1">DSM 19015</strain>
    </source>
</reference>
<evidence type="ECO:0000313" key="1">
    <source>
        <dbReference type="EMBL" id="GJD94985.1"/>
    </source>
</evidence>
<reference evidence="1" key="1">
    <citation type="journal article" date="2021" name="Front. Microbiol.">
        <title>Comprehensive Comparative Genomics and Phenotyping of Methylobacterium Species.</title>
        <authorList>
            <person name="Alessa O."/>
            <person name="Ogura Y."/>
            <person name="Fujitani Y."/>
            <person name="Takami H."/>
            <person name="Hayashi T."/>
            <person name="Sahin N."/>
            <person name="Tani A."/>
        </authorList>
    </citation>
    <scope>NUCLEOTIDE SEQUENCE</scope>
    <source>
        <strain evidence="1">DSM 19015</strain>
    </source>
</reference>
<evidence type="ECO:0008006" key="3">
    <source>
        <dbReference type="Google" id="ProtNLM"/>
    </source>
</evidence>
<name>A0ABQ4RVX8_9HYPH</name>
<dbReference type="InterPro" id="IPR011660">
    <property type="entry name" value="VapB-like"/>
</dbReference>